<dbReference type="RefSeq" id="WP_020814283.1">
    <property type="nucleotide sequence ID" value="NZ_ATAY01000017.1"/>
</dbReference>
<dbReference type="InterPro" id="IPR020459">
    <property type="entry name" value="AMP-binding"/>
</dbReference>
<protein>
    <submittedName>
        <fullName evidence="6">Peptide synthetase</fullName>
    </submittedName>
</protein>
<proteinExistence type="inferred from homology"/>
<dbReference type="PRINTS" id="PR00154">
    <property type="entry name" value="AMPBINDING"/>
</dbReference>
<dbReference type="InterPro" id="IPR045851">
    <property type="entry name" value="AMP-bd_C_sf"/>
</dbReference>
<evidence type="ECO:0000313" key="6">
    <source>
        <dbReference type="EMBL" id="EPR13637.1"/>
    </source>
</evidence>
<dbReference type="SUPFAM" id="SSF56801">
    <property type="entry name" value="Acetyl-CoA synthetase-like"/>
    <property type="match status" value="1"/>
</dbReference>
<dbReference type="Gene3D" id="3.40.50.980">
    <property type="match status" value="2"/>
</dbReference>
<dbReference type="OrthoDB" id="51171at2"/>
<evidence type="ECO:0000259" key="5">
    <source>
        <dbReference type="Pfam" id="PF13193"/>
    </source>
</evidence>
<dbReference type="InterPro" id="IPR025110">
    <property type="entry name" value="AMP-bd_C"/>
</dbReference>
<evidence type="ECO:0000256" key="1">
    <source>
        <dbReference type="ARBA" id="ARBA00006432"/>
    </source>
</evidence>
<accession>U4R5D9</accession>
<feature type="domain" description="AMP-dependent synthetase/ligase" evidence="4">
    <location>
        <begin position="34"/>
        <end position="385"/>
    </location>
</feature>
<dbReference type="NCBIfam" id="TIGR01733">
    <property type="entry name" value="AA-adenyl-dom"/>
    <property type="match status" value="1"/>
</dbReference>
<dbReference type="FunFam" id="3.40.50.12780:FF:000012">
    <property type="entry name" value="Non-ribosomal peptide synthetase"/>
    <property type="match status" value="1"/>
</dbReference>
<dbReference type="CDD" id="cd05930">
    <property type="entry name" value="A_NRPS"/>
    <property type="match status" value="1"/>
</dbReference>
<dbReference type="InterPro" id="IPR000873">
    <property type="entry name" value="AMP-dep_synth/lig_dom"/>
</dbReference>
<dbReference type="PATRIC" id="fig|1330534.3.peg.662"/>
<gene>
    <name evidence="6" type="ORF">L323_03320</name>
</gene>
<keyword evidence="2" id="KW-0596">Phosphopantetheine</keyword>
<evidence type="ECO:0000256" key="3">
    <source>
        <dbReference type="ARBA" id="ARBA00022553"/>
    </source>
</evidence>
<name>U4R5D9_9FIRM</name>
<dbReference type="Proteomes" id="UP000016860">
    <property type="component" value="Unassembled WGS sequence"/>
</dbReference>
<evidence type="ECO:0000259" key="4">
    <source>
        <dbReference type="Pfam" id="PF00501"/>
    </source>
</evidence>
<dbReference type="PANTHER" id="PTHR44845">
    <property type="entry name" value="CARRIER DOMAIN-CONTAINING PROTEIN"/>
    <property type="match status" value="1"/>
</dbReference>
<comment type="caution">
    <text evidence="6">The sequence shown here is derived from an EMBL/GenBank/DDBJ whole genome shotgun (WGS) entry which is preliminary data.</text>
</comment>
<dbReference type="InterPro" id="IPR020845">
    <property type="entry name" value="AMP-binding_CS"/>
</dbReference>
<sequence length="526" mass="59563">MTDMGNTCDIETLYRHINDTKAVYPKDKTVIKLFQEQVKKNPDAKAVIFGEKSLTYGELDKKSSQVAYLLHTKGVCTGRIVGIMLERSIEMIIGIFGIIKSGAAYLPISPELPVKRIEYIISDSNSEYLLTTTRFLDKLQGINTKIIDLEQEPIYSLPEYTNDSIEPSDLIYVIYTSGSTGNPKGVMVEHCSVVNRLNWMKNKYPLTQSDTILHKTPFVFDVSVWELFLWAITGAKVALLGPGYEKFPQGIIEEVEKRQVTIIHFVPSMFNSFLNYLKDTEYVKKLSSLKRVFCSGEALLPIHIKKFNETIGKSGNAFLTNLYGPTEATVDVTYYDCNDVNNDIVPIGKPIDNIRIYIINGFDLQPVGSSGELCIAGDGVARGYLNRPELTEEKFSGIAINGEDRIYRTGDLARLLPDGNIEYLGRMDNQVKIRGLRIELGEIESKIGEYKYVEQCVVVLKNQEQINPILTAYILTDREELTAKEIKQFLKTQLPEYMIPNQYVMLNRFPLTQNGKIDRKALLLHN</sequence>
<keyword evidence="3" id="KW-0597">Phosphoprotein</keyword>
<dbReference type="Pfam" id="PF13193">
    <property type="entry name" value="AMP-binding_C"/>
    <property type="match status" value="1"/>
</dbReference>
<organism evidence="6 7">
    <name type="scientific">Ruminiclostridium papyrosolvens C7</name>
    <dbReference type="NCBI Taxonomy" id="1330534"/>
    <lineage>
        <taxon>Bacteria</taxon>
        <taxon>Bacillati</taxon>
        <taxon>Bacillota</taxon>
        <taxon>Clostridia</taxon>
        <taxon>Eubacteriales</taxon>
        <taxon>Oscillospiraceae</taxon>
        <taxon>Ruminiclostridium</taxon>
    </lineage>
</organism>
<reference evidence="6 7" key="1">
    <citation type="journal article" date="2013" name="Genome Announc.">
        <title>Draft Genome Sequence of the Cellulolytic Bacterium Clostridium papyrosolvens C7 (ATCC 700395).</title>
        <authorList>
            <person name="Zepeda V."/>
            <person name="Dassa B."/>
            <person name="Borovok I."/>
            <person name="Lamed R."/>
            <person name="Bayer E.A."/>
            <person name="Cate J.H."/>
        </authorList>
    </citation>
    <scope>NUCLEOTIDE SEQUENCE [LARGE SCALE GENOMIC DNA]</scope>
    <source>
        <strain evidence="6 7">C7</strain>
    </source>
</reference>
<feature type="domain" description="AMP-binding enzyme C-terminal" evidence="5">
    <location>
        <begin position="442"/>
        <end position="516"/>
    </location>
</feature>
<dbReference type="FunFam" id="3.40.50.980:FF:000001">
    <property type="entry name" value="Non-ribosomal peptide synthetase"/>
    <property type="match status" value="1"/>
</dbReference>
<evidence type="ECO:0000313" key="7">
    <source>
        <dbReference type="Proteomes" id="UP000016860"/>
    </source>
</evidence>
<dbReference type="Gene3D" id="2.30.38.10">
    <property type="entry name" value="Luciferase, Domain 3"/>
    <property type="match status" value="1"/>
</dbReference>
<dbReference type="PROSITE" id="PS00455">
    <property type="entry name" value="AMP_BINDING"/>
    <property type="match status" value="1"/>
</dbReference>
<comment type="similarity">
    <text evidence="1">Belongs to the ATP-dependent AMP-binding enzyme family.</text>
</comment>
<dbReference type="Pfam" id="PF00501">
    <property type="entry name" value="AMP-binding"/>
    <property type="match status" value="1"/>
</dbReference>
<dbReference type="Gene3D" id="3.30.300.30">
    <property type="match status" value="1"/>
</dbReference>
<dbReference type="EMBL" id="ATAY01000017">
    <property type="protein sequence ID" value="EPR13637.1"/>
    <property type="molecule type" value="Genomic_DNA"/>
</dbReference>
<evidence type="ECO:0000256" key="2">
    <source>
        <dbReference type="ARBA" id="ARBA00022450"/>
    </source>
</evidence>
<dbReference type="InterPro" id="IPR010071">
    <property type="entry name" value="AA_adenyl_dom"/>
</dbReference>
<dbReference type="AlphaFoldDB" id="U4R5D9"/>
<dbReference type="STRING" id="1330534.L323_03320"/>
<dbReference type="PANTHER" id="PTHR44845:SF7">
    <property type="entry name" value="PLIPASTATIN SYNTHASE SUBUNIT D"/>
    <property type="match status" value="1"/>
</dbReference>